<dbReference type="PROSITE" id="PS50082">
    <property type="entry name" value="WD_REPEATS_2"/>
    <property type="match status" value="1"/>
</dbReference>
<dbReference type="InterPro" id="IPR001680">
    <property type="entry name" value="WD40_rpt"/>
</dbReference>
<dbReference type="GO" id="GO:0042254">
    <property type="term" value="P:ribosome biogenesis"/>
    <property type="evidence" value="ECO:0007669"/>
    <property type="project" value="TreeGrafter"/>
</dbReference>
<gene>
    <name evidence="7" type="ORF">GMRT_13580</name>
</gene>
<evidence type="ECO:0000313" key="7">
    <source>
        <dbReference type="EMBL" id="TNJ30000.1"/>
    </source>
</evidence>
<sequence length="510" mass="56106">MDTSLSSESSETHVSEEPLIPITDIKALEKLQVDTNERPEPARNVFLPGDAPDELEYDPTAYDFLHRFTVSWPLLSIDPIVDGLGTNRIEFPHQLVLLGGAQVDPDTAETGELTIFYLTDIYPTRFEEDQEMDPSVIQRTIDIPATINRVRSGTGFYNNCYPAGTASVAGLWTEDGVVSFINCAPMLKNLGVEPFGTVPYWHETTGFSTEVTPINLSTAIPSSTSTRSRKLNRRRHGPAAPLHKENPLCLAAFDNNGVEGYALACSPIHSLWLAGDVEGRIKAYQMRPDGSVAVDSSLKRLHKSSVEDIVFSRVGNSCTGGCFLSCSSDGTIRIVDPRVADGAPLMIRASKTDINVCDWSYADENLLVSGDEAGMICLWDVRQPSDAMQRLVYHKCPISSVRFSPNEPTVIAACSEDGTLSVWDIDVEQTNGPLQMDDFTPEAARKVADLPPSLVFLHMGLEEPRELAFHPQISGSLIVTDLKGFQLFKPINLGHEYDDIEKDSDVELEE</sequence>
<dbReference type="SMART" id="SM00320">
    <property type="entry name" value="WD40"/>
    <property type="match status" value="4"/>
</dbReference>
<evidence type="ECO:0000256" key="4">
    <source>
        <dbReference type="ARBA" id="ARBA00023242"/>
    </source>
</evidence>
<dbReference type="Proteomes" id="UP000315496">
    <property type="component" value="Chromosome 1"/>
</dbReference>
<keyword evidence="2 5" id="KW-0853">WD repeat</keyword>
<evidence type="ECO:0000313" key="8">
    <source>
        <dbReference type="Proteomes" id="UP000315496"/>
    </source>
</evidence>
<evidence type="ECO:0000256" key="2">
    <source>
        <dbReference type="ARBA" id="ARBA00022574"/>
    </source>
</evidence>
<protein>
    <submittedName>
        <fullName evidence="7">Glutamate-rich WD-repeat protein</fullName>
    </submittedName>
</protein>
<dbReference type="GO" id="GO:0005730">
    <property type="term" value="C:nucleolus"/>
    <property type="evidence" value="ECO:0007669"/>
    <property type="project" value="TreeGrafter"/>
</dbReference>
<keyword evidence="3" id="KW-0677">Repeat</keyword>
<dbReference type="Pfam" id="PF12265">
    <property type="entry name" value="CAF1C_H4-bd"/>
    <property type="match status" value="1"/>
</dbReference>
<dbReference type="Gene3D" id="2.130.10.10">
    <property type="entry name" value="YVTN repeat-like/Quinoprotein amine dehydrogenase"/>
    <property type="match status" value="1"/>
</dbReference>
<evidence type="ECO:0000259" key="6">
    <source>
        <dbReference type="Pfam" id="PF12265"/>
    </source>
</evidence>
<proteinExistence type="predicted"/>
<comment type="caution">
    <text evidence="7">The sequence shown here is derived from an EMBL/GenBank/DDBJ whole genome shotgun (WGS) entry which is preliminary data.</text>
</comment>
<dbReference type="AlphaFoldDB" id="A0A4Z1SWR7"/>
<dbReference type="VEuPathDB" id="GiardiaDB:GMRT_13580"/>
<dbReference type="OrthoDB" id="2161379at2759"/>
<dbReference type="Pfam" id="PF00400">
    <property type="entry name" value="WD40"/>
    <property type="match status" value="2"/>
</dbReference>
<dbReference type="InterPro" id="IPR022052">
    <property type="entry name" value="Histone-bd_RBBP4-like_N"/>
</dbReference>
<reference evidence="7 8" key="1">
    <citation type="submission" date="2019-05" db="EMBL/GenBank/DDBJ databases">
        <title>The compact genome of Giardia muris reveals important steps in the evolution of intestinal protozoan parasites.</title>
        <authorList>
            <person name="Xu F."/>
            <person name="Jimenez-Gonzalez A."/>
            <person name="Einarsson E."/>
            <person name="Astvaldsson A."/>
            <person name="Peirasmaki D."/>
            <person name="Eckmann L."/>
            <person name="Andersson J.O."/>
            <person name="Svard S.G."/>
            <person name="Jerlstrom-Hultqvist J."/>
        </authorList>
    </citation>
    <scope>NUCLEOTIDE SEQUENCE [LARGE SCALE GENOMIC DNA]</scope>
    <source>
        <strain evidence="7 8">Roberts-Thomson</strain>
    </source>
</reference>
<dbReference type="SUPFAM" id="SSF50978">
    <property type="entry name" value="WD40 repeat-like"/>
    <property type="match status" value="1"/>
</dbReference>
<dbReference type="InterPro" id="IPR015943">
    <property type="entry name" value="WD40/YVTN_repeat-like_dom_sf"/>
</dbReference>
<dbReference type="EMBL" id="VDLU01000001">
    <property type="protein sequence ID" value="TNJ30000.1"/>
    <property type="molecule type" value="Genomic_DNA"/>
</dbReference>
<dbReference type="InterPro" id="IPR019775">
    <property type="entry name" value="WD40_repeat_CS"/>
</dbReference>
<evidence type="ECO:0000256" key="3">
    <source>
        <dbReference type="ARBA" id="ARBA00022737"/>
    </source>
</evidence>
<keyword evidence="8" id="KW-1185">Reference proteome</keyword>
<dbReference type="PANTHER" id="PTHR45903">
    <property type="entry name" value="GLUTAMATE-RICH WD REPEAT-CONTAINING PROTEIN 1"/>
    <property type="match status" value="1"/>
</dbReference>
<dbReference type="PANTHER" id="PTHR45903:SF1">
    <property type="entry name" value="GLUTAMATE-RICH WD REPEAT-CONTAINING PROTEIN 1"/>
    <property type="match status" value="1"/>
</dbReference>
<name>A0A4Z1SWR7_GIAMU</name>
<keyword evidence="4" id="KW-0539">Nucleus</keyword>
<accession>A0A4Z1SWR7</accession>
<evidence type="ECO:0000256" key="1">
    <source>
        <dbReference type="ARBA" id="ARBA00004123"/>
    </source>
</evidence>
<feature type="domain" description="Histone-binding protein RBBP4-like N-terminal" evidence="6">
    <location>
        <begin position="54"/>
        <end position="98"/>
    </location>
</feature>
<dbReference type="InterPro" id="IPR051972">
    <property type="entry name" value="Glutamate-rich_WD_repeat"/>
</dbReference>
<dbReference type="PROSITE" id="PS50294">
    <property type="entry name" value="WD_REPEATS_REGION"/>
    <property type="match status" value="1"/>
</dbReference>
<organism evidence="7 8">
    <name type="scientific">Giardia muris</name>
    <dbReference type="NCBI Taxonomy" id="5742"/>
    <lineage>
        <taxon>Eukaryota</taxon>
        <taxon>Metamonada</taxon>
        <taxon>Diplomonadida</taxon>
        <taxon>Hexamitidae</taxon>
        <taxon>Giardiinae</taxon>
        <taxon>Giardia</taxon>
    </lineage>
</organism>
<dbReference type="InterPro" id="IPR036322">
    <property type="entry name" value="WD40_repeat_dom_sf"/>
</dbReference>
<evidence type="ECO:0000256" key="5">
    <source>
        <dbReference type="PROSITE-ProRule" id="PRU00221"/>
    </source>
</evidence>
<dbReference type="PROSITE" id="PS00678">
    <property type="entry name" value="WD_REPEATS_1"/>
    <property type="match status" value="1"/>
</dbReference>
<comment type="subcellular location">
    <subcellularLocation>
        <location evidence="1">Nucleus</location>
    </subcellularLocation>
</comment>
<feature type="repeat" description="WD" evidence="5">
    <location>
        <begin position="391"/>
        <end position="426"/>
    </location>
</feature>